<dbReference type="InterPro" id="IPR003557">
    <property type="entry name" value="Cyt_c_biogenesis_CcmC"/>
</dbReference>
<dbReference type="NCBIfam" id="TIGR01191">
    <property type="entry name" value="ccmC"/>
    <property type="match status" value="1"/>
</dbReference>
<dbReference type="GO" id="GO:0005886">
    <property type="term" value="C:plasma membrane"/>
    <property type="evidence" value="ECO:0007669"/>
    <property type="project" value="UniProtKB-SubCell"/>
</dbReference>
<dbReference type="PRINTS" id="PR01386">
    <property type="entry name" value="CCMCBIOGNSIS"/>
</dbReference>
<dbReference type="EMBL" id="BMZH01000001">
    <property type="protein sequence ID" value="GHA81846.1"/>
    <property type="molecule type" value="Genomic_DNA"/>
</dbReference>
<keyword evidence="12" id="KW-1185">Reference proteome</keyword>
<comment type="similarity">
    <text evidence="3 9">Belongs to the CcmC/CycZ/HelC family.</text>
</comment>
<evidence type="ECO:0000256" key="6">
    <source>
        <dbReference type="ARBA" id="ARBA00022748"/>
    </source>
</evidence>
<comment type="function">
    <text evidence="1 9">Required for the export of heme to the periplasm for the biogenesis of c-type cytochromes.</text>
</comment>
<dbReference type="InterPro" id="IPR045062">
    <property type="entry name" value="Cyt_c_biogenesis_CcsA/CcmC"/>
</dbReference>
<name>A0A8J3CPF5_9PROT</name>
<evidence type="ECO:0000256" key="7">
    <source>
        <dbReference type="ARBA" id="ARBA00022989"/>
    </source>
</evidence>
<keyword evidence="7 9" id="KW-1133">Transmembrane helix</keyword>
<dbReference type="PANTHER" id="PTHR30071:SF1">
    <property type="entry name" value="CYTOCHROME B_B6 PROTEIN-RELATED"/>
    <property type="match status" value="1"/>
</dbReference>
<dbReference type="GO" id="GO:0020037">
    <property type="term" value="F:heme binding"/>
    <property type="evidence" value="ECO:0007669"/>
    <property type="project" value="InterPro"/>
</dbReference>
<keyword evidence="9" id="KW-0997">Cell inner membrane</keyword>
<dbReference type="Pfam" id="PF01578">
    <property type="entry name" value="Cytochrom_C_asm"/>
    <property type="match status" value="1"/>
</dbReference>
<comment type="caution">
    <text evidence="11">The sequence shown here is derived from an EMBL/GenBank/DDBJ whole genome shotgun (WGS) entry which is preliminary data.</text>
</comment>
<comment type="subcellular location">
    <subcellularLocation>
        <location evidence="9">Cell inner membrane</location>
    </subcellularLocation>
    <subcellularLocation>
        <location evidence="2">Membrane</location>
        <topology evidence="2">Multi-pass membrane protein</topology>
    </subcellularLocation>
</comment>
<dbReference type="GO" id="GO:0017004">
    <property type="term" value="P:cytochrome complex assembly"/>
    <property type="evidence" value="ECO:0007669"/>
    <property type="project" value="UniProtKB-KW"/>
</dbReference>
<evidence type="ECO:0000256" key="9">
    <source>
        <dbReference type="RuleBase" id="RU364092"/>
    </source>
</evidence>
<feature type="transmembrane region" description="Helical" evidence="9">
    <location>
        <begin position="194"/>
        <end position="216"/>
    </location>
</feature>
<sequence length="245" mass="26965">MITRFANPQRFVGLARWLTPIFGWSALLILALGLWQALFASPAEAEHGQTVRIMYVHVPAAWSAMAAYSSIALASLISFVWRHPIADLAARSLAIPGAAFTVLALITGSLWGKPDWGTYWQWDGRMTSVLILLFIYIGYMAIWQVVEDRKRASRLAAITAMIGWVNIPIIKFSVEWWNTLHQPATISMPDSPGLAPQLLLPLALMALGYTLLLGWLTMRGMLAEIASARAARKPAPAATARVEAL</sequence>
<evidence type="ECO:0000313" key="11">
    <source>
        <dbReference type="EMBL" id="GHA81846.1"/>
    </source>
</evidence>
<keyword evidence="5 9" id="KW-0812">Transmembrane</keyword>
<keyword evidence="6 9" id="KW-0201">Cytochrome c-type biogenesis</keyword>
<keyword evidence="9" id="KW-1003">Cell membrane</keyword>
<gene>
    <name evidence="11" type="primary">cycZ</name>
    <name evidence="9" type="synonym">ccmC</name>
    <name evidence="11" type="ORF">GCM10009069_01150</name>
</gene>
<reference evidence="11" key="2">
    <citation type="submission" date="2020-09" db="EMBL/GenBank/DDBJ databases">
        <authorList>
            <person name="Sun Q."/>
            <person name="Kim S."/>
        </authorList>
    </citation>
    <scope>NUCLEOTIDE SEQUENCE</scope>
    <source>
        <strain evidence="11">KCTC 32513</strain>
    </source>
</reference>
<evidence type="ECO:0000313" key="12">
    <source>
        <dbReference type="Proteomes" id="UP000634004"/>
    </source>
</evidence>
<reference evidence="11" key="1">
    <citation type="journal article" date="2014" name="Int. J. Syst. Evol. Microbiol.">
        <title>Complete genome sequence of Corynebacterium casei LMG S-19264T (=DSM 44701T), isolated from a smear-ripened cheese.</title>
        <authorList>
            <consortium name="US DOE Joint Genome Institute (JGI-PGF)"/>
            <person name="Walter F."/>
            <person name="Albersmeier A."/>
            <person name="Kalinowski J."/>
            <person name="Ruckert C."/>
        </authorList>
    </citation>
    <scope>NUCLEOTIDE SEQUENCE</scope>
    <source>
        <strain evidence="11">KCTC 32513</strain>
    </source>
</reference>
<dbReference type="Proteomes" id="UP000634004">
    <property type="component" value="Unassembled WGS sequence"/>
</dbReference>
<evidence type="ECO:0000256" key="5">
    <source>
        <dbReference type="ARBA" id="ARBA00022692"/>
    </source>
</evidence>
<feature type="transmembrane region" description="Helical" evidence="9">
    <location>
        <begin position="60"/>
        <end position="81"/>
    </location>
</feature>
<accession>A0A8J3CPF5</accession>
<feature type="domain" description="Cytochrome c assembly protein" evidence="10">
    <location>
        <begin position="5"/>
        <end position="181"/>
    </location>
</feature>
<feature type="transmembrane region" description="Helical" evidence="9">
    <location>
        <begin position="155"/>
        <end position="174"/>
    </location>
</feature>
<evidence type="ECO:0000256" key="1">
    <source>
        <dbReference type="ARBA" id="ARBA00002442"/>
    </source>
</evidence>
<feature type="transmembrane region" description="Helical" evidence="9">
    <location>
        <begin position="21"/>
        <end position="40"/>
    </location>
</feature>
<proteinExistence type="inferred from homology"/>
<protein>
    <recommendedName>
        <fullName evidence="4 9">Heme exporter protein C</fullName>
    </recommendedName>
    <alternativeName>
        <fullName evidence="9">Cytochrome c-type biogenesis protein</fullName>
    </alternativeName>
</protein>
<dbReference type="GO" id="GO:0015232">
    <property type="term" value="F:heme transmembrane transporter activity"/>
    <property type="evidence" value="ECO:0007669"/>
    <property type="project" value="InterPro"/>
</dbReference>
<evidence type="ECO:0000256" key="4">
    <source>
        <dbReference type="ARBA" id="ARBA00016463"/>
    </source>
</evidence>
<feature type="transmembrane region" description="Helical" evidence="9">
    <location>
        <begin position="93"/>
        <end position="112"/>
    </location>
</feature>
<feature type="transmembrane region" description="Helical" evidence="9">
    <location>
        <begin position="124"/>
        <end position="143"/>
    </location>
</feature>
<dbReference type="InterPro" id="IPR002541">
    <property type="entry name" value="Cyt_c_assembly"/>
</dbReference>
<keyword evidence="9" id="KW-0813">Transport</keyword>
<dbReference type="PANTHER" id="PTHR30071">
    <property type="entry name" value="HEME EXPORTER PROTEIN C"/>
    <property type="match status" value="1"/>
</dbReference>
<evidence type="ECO:0000256" key="2">
    <source>
        <dbReference type="ARBA" id="ARBA00004141"/>
    </source>
</evidence>
<evidence type="ECO:0000256" key="3">
    <source>
        <dbReference type="ARBA" id="ARBA00005840"/>
    </source>
</evidence>
<evidence type="ECO:0000259" key="10">
    <source>
        <dbReference type="Pfam" id="PF01578"/>
    </source>
</evidence>
<evidence type="ECO:0000256" key="8">
    <source>
        <dbReference type="ARBA" id="ARBA00023136"/>
    </source>
</evidence>
<keyword evidence="8 9" id="KW-0472">Membrane</keyword>
<organism evidence="11 12">
    <name type="scientific">Algimonas arctica</name>
    <dbReference type="NCBI Taxonomy" id="1479486"/>
    <lineage>
        <taxon>Bacteria</taxon>
        <taxon>Pseudomonadati</taxon>
        <taxon>Pseudomonadota</taxon>
        <taxon>Alphaproteobacteria</taxon>
        <taxon>Maricaulales</taxon>
        <taxon>Robiginitomaculaceae</taxon>
        <taxon>Algimonas</taxon>
    </lineage>
</organism>
<dbReference type="RefSeq" id="WP_233353906.1">
    <property type="nucleotide sequence ID" value="NZ_BMZH01000001.1"/>
</dbReference>
<dbReference type="AlphaFoldDB" id="A0A8J3CPF5"/>